<comment type="catalytic activity">
    <reaction evidence="18 19">
        <text>alpha-ribazole 5'-phosphate + adenosylcob(III)inamide-GDP = adenosylcob(III)alamin 5'-phosphate + GMP + H(+)</text>
        <dbReference type="Rhea" id="RHEA:23560"/>
        <dbReference type="ChEBI" id="CHEBI:15378"/>
        <dbReference type="ChEBI" id="CHEBI:57918"/>
        <dbReference type="ChEBI" id="CHEBI:58115"/>
        <dbReference type="ChEBI" id="CHEBI:60487"/>
        <dbReference type="ChEBI" id="CHEBI:60493"/>
        <dbReference type="EC" id="2.7.8.26"/>
    </reaction>
</comment>
<evidence type="ECO:0000313" key="21">
    <source>
        <dbReference type="Proteomes" id="UP001501581"/>
    </source>
</evidence>
<evidence type="ECO:0000256" key="5">
    <source>
        <dbReference type="ARBA" id="ARBA00013200"/>
    </source>
</evidence>
<keyword evidence="11 19" id="KW-0460">Magnesium</keyword>
<gene>
    <name evidence="19" type="primary">cobS</name>
    <name evidence="20" type="ORF">GCM10009668_37770</name>
</gene>
<evidence type="ECO:0000256" key="13">
    <source>
        <dbReference type="ARBA" id="ARBA00023136"/>
    </source>
</evidence>
<comment type="cofactor">
    <cofactor evidence="1 19">
        <name>Mg(2+)</name>
        <dbReference type="ChEBI" id="CHEBI:18420"/>
    </cofactor>
</comment>
<dbReference type="RefSeq" id="WP_343996455.1">
    <property type="nucleotide sequence ID" value="NZ_BAAALG010000014.1"/>
</dbReference>
<keyword evidence="10 19" id="KW-0812">Transmembrane</keyword>
<evidence type="ECO:0000256" key="4">
    <source>
        <dbReference type="ARBA" id="ARBA00010561"/>
    </source>
</evidence>
<dbReference type="PANTHER" id="PTHR34148">
    <property type="entry name" value="ADENOSYLCOBINAMIDE-GDP RIBAZOLETRANSFERASE"/>
    <property type="match status" value="1"/>
</dbReference>
<evidence type="ECO:0000256" key="6">
    <source>
        <dbReference type="ARBA" id="ARBA00015850"/>
    </source>
</evidence>
<dbReference type="Pfam" id="PF02654">
    <property type="entry name" value="CobS"/>
    <property type="match status" value="1"/>
</dbReference>
<evidence type="ECO:0000256" key="8">
    <source>
        <dbReference type="ARBA" id="ARBA00022573"/>
    </source>
</evidence>
<keyword evidence="12 19" id="KW-1133">Transmembrane helix</keyword>
<evidence type="ECO:0000256" key="15">
    <source>
        <dbReference type="ARBA" id="ARBA00032605"/>
    </source>
</evidence>
<dbReference type="InterPro" id="IPR003805">
    <property type="entry name" value="CobS"/>
</dbReference>
<evidence type="ECO:0000256" key="3">
    <source>
        <dbReference type="ARBA" id="ARBA00004663"/>
    </source>
</evidence>
<evidence type="ECO:0000313" key="20">
    <source>
        <dbReference type="EMBL" id="GAA1112535.1"/>
    </source>
</evidence>
<evidence type="ECO:0000256" key="17">
    <source>
        <dbReference type="ARBA" id="ARBA00048623"/>
    </source>
</evidence>
<protein>
    <recommendedName>
        <fullName evidence="6 19">Adenosylcobinamide-GDP ribazoletransferase</fullName>
        <ecNumber evidence="5 19">2.7.8.26</ecNumber>
    </recommendedName>
    <alternativeName>
        <fullName evidence="16 19">Cobalamin synthase</fullName>
    </alternativeName>
    <alternativeName>
        <fullName evidence="15 19">Cobalamin-5'-phosphate synthase</fullName>
    </alternativeName>
</protein>
<evidence type="ECO:0000256" key="9">
    <source>
        <dbReference type="ARBA" id="ARBA00022679"/>
    </source>
</evidence>
<evidence type="ECO:0000256" key="11">
    <source>
        <dbReference type="ARBA" id="ARBA00022842"/>
    </source>
</evidence>
<comment type="subcellular location">
    <subcellularLocation>
        <location evidence="2 19">Cell membrane</location>
        <topology evidence="2 19">Multi-pass membrane protein</topology>
    </subcellularLocation>
</comment>
<keyword evidence="21" id="KW-1185">Reference proteome</keyword>
<proteinExistence type="inferred from homology"/>
<accession>A0ABN1U1D1</accession>
<dbReference type="EC" id="2.7.8.26" evidence="5 19"/>
<evidence type="ECO:0000256" key="16">
    <source>
        <dbReference type="ARBA" id="ARBA00032853"/>
    </source>
</evidence>
<keyword evidence="7 19" id="KW-1003">Cell membrane</keyword>
<evidence type="ECO:0000256" key="12">
    <source>
        <dbReference type="ARBA" id="ARBA00022989"/>
    </source>
</evidence>
<keyword evidence="13 19" id="KW-0472">Membrane</keyword>
<dbReference type="HAMAP" id="MF_00719">
    <property type="entry name" value="CobS"/>
    <property type="match status" value="1"/>
</dbReference>
<feature type="transmembrane region" description="Helical" evidence="19">
    <location>
        <begin position="225"/>
        <end position="246"/>
    </location>
</feature>
<evidence type="ECO:0000256" key="19">
    <source>
        <dbReference type="HAMAP-Rule" id="MF_00719"/>
    </source>
</evidence>
<comment type="function">
    <text evidence="14 19">Joins adenosylcobinamide-GDP and alpha-ribazole to generate adenosylcobalamin (Ado-cobalamin). Also synthesizes adenosylcobalamin 5'-phosphate from adenosylcobinamide-GDP and alpha-ribazole 5'-phosphate.</text>
</comment>
<evidence type="ECO:0000256" key="1">
    <source>
        <dbReference type="ARBA" id="ARBA00001946"/>
    </source>
</evidence>
<comment type="caution">
    <text evidence="20">The sequence shown here is derived from an EMBL/GenBank/DDBJ whole genome shotgun (WGS) entry which is preliminary data.</text>
</comment>
<evidence type="ECO:0000256" key="14">
    <source>
        <dbReference type="ARBA" id="ARBA00025228"/>
    </source>
</evidence>
<comment type="catalytic activity">
    <reaction evidence="17 19">
        <text>alpha-ribazole + adenosylcob(III)inamide-GDP = adenosylcob(III)alamin + GMP + H(+)</text>
        <dbReference type="Rhea" id="RHEA:16049"/>
        <dbReference type="ChEBI" id="CHEBI:10329"/>
        <dbReference type="ChEBI" id="CHEBI:15378"/>
        <dbReference type="ChEBI" id="CHEBI:18408"/>
        <dbReference type="ChEBI" id="CHEBI:58115"/>
        <dbReference type="ChEBI" id="CHEBI:60487"/>
        <dbReference type="EC" id="2.7.8.26"/>
    </reaction>
</comment>
<reference evidence="20 21" key="1">
    <citation type="journal article" date="2019" name="Int. J. Syst. Evol. Microbiol.">
        <title>The Global Catalogue of Microorganisms (GCM) 10K type strain sequencing project: providing services to taxonomists for standard genome sequencing and annotation.</title>
        <authorList>
            <consortium name="The Broad Institute Genomics Platform"/>
            <consortium name="The Broad Institute Genome Sequencing Center for Infectious Disease"/>
            <person name="Wu L."/>
            <person name="Ma J."/>
        </authorList>
    </citation>
    <scope>NUCLEOTIDE SEQUENCE [LARGE SCALE GENOMIC DNA]</scope>
    <source>
        <strain evidence="20 21">JCM 13008</strain>
    </source>
</reference>
<evidence type="ECO:0000256" key="7">
    <source>
        <dbReference type="ARBA" id="ARBA00022475"/>
    </source>
</evidence>
<comment type="similarity">
    <text evidence="4 19">Belongs to the CobS family.</text>
</comment>
<dbReference type="EMBL" id="BAAALG010000014">
    <property type="protein sequence ID" value="GAA1112535.1"/>
    <property type="molecule type" value="Genomic_DNA"/>
</dbReference>
<comment type="pathway">
    <text evidence="3 19">Cofactor biosynthesis; adenosylcobalamin biosynthesis; adenosylcobalamin from cob(II)yrinate a,c-diamide: step 7/7.</text>
</comment>
<evidence type="ECO:0000256" key="10">
    <source>
        <dbReference type="ARBA" id="ARBA00022692"/>
    </source>
</evidence>
<keyword evidence="8 19" id="KW-0169">Cobalamin biosynthesis</keyword>
<feature type="transmembrane region" description="Helical" evidence="19">
    <location>
        <begin position="143"/>
        <end position="167"/>
    </location>
</feature>
<sequence>MSSTLSNAVRLMLGTLTRIPVPPPSRVDRAVAGWSLALAPLGGALLAGVLIVPWWLLTASGIGSPPLVVAVLAVGAVAALTRAMHLDGLADTADGLGSGRSGEAALTIMKQSDIGPFGVVTLLIALLLQVAALTQLLAIGPQFAAAALLTALVLSRFMLAPLGTGAFPPARRDGLGQAVAASVTPALLGIAALLAAVAIAVGLLVTIGYGSLGNTWVAPLATADAVLRLTVAGVAGIVAGLWTATTARTRFGGVTGDVYGAVVETTATTVLVVAAIAAY</sequence>
<evidence type="ECO:0000256" key="2">
    <source>
        <dbReference type="ARBA" id="ARBA00004651"/>
    </source>
</evidence>
<feature type="transmembrane region" description="Helical" evidence="19">
    <location>
        <begin position="62"/>
        <end position="80"/>
    </location>
</feature>
<dbReference type="Proteomes" id="UP001501581">
    <property type="component" value="Unassembled WGS sequence"/>
</dbReference>
<name>A0ABN1U1D1_9ACTN</name>
<organism evidence="20 21">
    <name type="scientific">Nocardioides dubius</name>
    <dbReference type="NCBI Taxonomy" id="317019"/>
    <lineage>
        <taxon>Bacteria</taxon>
        <taxon>Bacillati</taxon>
        <taxon>Actinomycetota</taxon>
        <taxon>Actinomycetes</taxon>
        <taxon>Propionibacteriales</taxon>
        <taxon>Nocardioidaceae</taxon>
        <taxon>Nocardioides</taxon>
    </lineage>
</organism>
<feature type="transmembrane region" description="Helical" evidence="19">
    <location>
        <begin position="117"/>
        <end position="137"/>
    </location>
</feature>
<dbReference type="PANTHER" id="PTHR34148:SF1">
    <property type="entry name" value="ADENOSYLCOBINAMIDE-GDP RIBAZOLETRANSFERASE"/>
    <property type="match status" value="1"/>
</dbReference>
<feature type="transmembrane region" description="Helical" evidence="19">
    <location>
        <begin position="179"/>
        <end position="205"/>
    </location>
</feature>
<feature type="transmembrane region" description="Helical" evidence="19">
    <location>
        <begin position="258"/>
        <end position="278"/>
    </location>
</feature>
<keyword evidence="9 19" id="KW-0808">Transferase</keyword>
<feature type="transmembrane region" description="Helical" evidence="19">
    <location>
        <begin position="34"/>
        <end position="56"/>
    </location>
</feature>
<evidence type="ECO:0000256" key="18">
    <source>
        <dbReference type="ARBA" id="ARBA00049504"/>
    </source>
</evidence>